<feature type="compositionally biased region" description="Basic residues" evidence="1">
    <location>
        <begin position="9"/>
        <end position="21"/>
    </location>
</feature>
<dbReference type="EMBL" id="VIKS01000008">
    <property type="protein sequence ID" value="TQV87426.1"/>
    <property type="molecule type" value="Genomic_DNA"/>
</dbReference>
<evidence type="ECO:0000313" key="4">
    <source>
        <dbReference type="Proteomes" id="UP000315439"/>
    </source>
</evidence>
<comment type="caution">
    <text evidence="3">The sequence shown here is derived from an EMBL/GenBank/DDBJ whole genome shotgun (WGS) entry which is preliminary data.</text>
</comment>
<protein>
    <submittedName>
        <fullName evidence="3">DUF4157 domain-containing protein</fullName>
    </submittedName>
</protein>
<feature type="compositionally biased region" description="Polar residues" evidence="1">
    <location>
        <begin position="221"/>
        <end position="238"/>
    </location>
</feature>
<feature type="region of interest" description="Disordered" evidence="1">
    <location>
        <begin position="1"/>
        <end position="21"/>
    </location>
</feature>
<proteinExistence type="predicted"/>
<organism evidence="3 4">
    <name type="scientific">Aliikangiella coralliicola</name>
    <dbReference type="NCBI Taxonomy" id="2592383"/>
    <lineage>
        <taxon>Bacteria</taxon>
        <taxon>Pseudomonadati</taxon>
        <taxon>Pseudomonadota</taxon>
        <taxon>Gammaproteobacteria</taxon>
        <taxon>Oceanospirillales</taxon>
        <taxon>Pleioneaceae</taxon>
        <taxon>Aliikangiella</taxon>
    </lineage>
</organism>
<feature type="region of interest" description="Disordered" evidence="1">
    <location>
        <begin position="57"/>
        <end position="253"/>
    </location>
</feature>
<accession>A0A545UD87</accession>
<dbReference type="InterPro" id="IPR025295">
    <property type="entry name" value="eCIS_core_dom"/>
</dbReference>
<sequence>MSEFSQGRRYTRRARKLRNRKGLQLQRAEGLYDIEGLSQTISNSPGDKKANLISQNIQKKLTMGSPDDAYEKEADRTADKIVDASETETAGQKVQKQEEEEAQAKPLLQKQEEEEEEAQAKPLLQKQEEEEEEAQAKPLLQKQEEEEEEAQAKPLLQKQEEEEEEAQAKPLLQKQEEEEEAQAKPLLQKQEEEEEEAQAKPLLQKQEEEEEEAQAKPLLQRKQSSQNNTVAESTTTRLSSRKGMGHSLPGKTKNFMESHFKKDFSGVRIHTDNEANNISQKLNAQAFTLGKHIYFNAGKFNPESKQGKHLLAHELTHVVQQNRSLNKKEINQTIQRKCKPAPKTVSPKVKFKLRAIIKNNSGISGWGSTHSNKVKVVGNRMRFYERRICGICGPKNQTKSYVIYPKAAKLKATIPVSINKTKINKLGAKGERYYIDKKDVRHTGFYTAADAKKLMKVPVIITYGMTKRHELFHVAHIEGLIMTNLKSRHSDIGQFCPYKVVDGKTWKKLMKSKWSGAVVLVATNATNTLAHELAARRHAF</sequence>
<name>A0A545UD87_9GAMM</name>
<gene>
    <name evidence="3" type="ORF">FLL46_13360</name>
</gene>
<evidence type="ECO:0000259" key="2">
    <source>
        <dbReference type="Pfam" id="PF13699"/>
    </source>
</evidence>
<reference evidence="3 4" key="1">
    <citation type="submission" date="2019-07" db="EMBL/GenBank/DDBJ databases">
        <title>Draft genome for Aliikangiella sp. M105.</title>
        <authorList>
            <person name="Wang G."/>
        </authorList>
    </citation>
    <scope>NUCLEOTIDE SEQUENCE [LARGE SCALE GENOMIC DNA]</scope>
    <source>
        <strain evidence="3 4">M105</strain>
    </source>
</reference>
<dbReference type="AlphaFoldDB" id="A0A545UD87"/>
<evidence type="ECO:0000256" key="1">
    <source>
        <dbReference type="SAM" id="MobiDB-lite"/>
    </source>
</evidence>
<dbReference type="RefSeq" id="WP_142894147.1">
    <property type="nucleotide sequence ID" value="NZ_ML660164.1"/>
</dbReference>
<feature type="compositionally biased region" description="Basic and acidic residues" evidence="1">
    <location>
        <begin position="69"/>
        <end position="83"/>
    </location>
</feature>
<dbReference type="Proteomes" id="UP000315439">
    <property type="component" value="Unassembled WGS sequence"/>
</dbReference>
<dbReference type="Pfam" id="PF13699">
    <property type="entry name" value="eCIS_core"/>
    <property type="match status" value="1"/>
</dbReference>
<dbReference type="OrthoDB" id="292792at2"/>
<feature type="domain" description="eCIS core" evidence="2">
    <location>
        <begin position="248"/>
        <end position="323"/>
    </location>
</feature>
<keyword evidence="4" id="KW-1185">Reference proteome</keyword>
<evidence type="ECO:0000313" key="3">
    <source>
        <dbReference type="EMBL" id="TQV87426.1"/>
    </source>
</evidence>